<proteinExistence type="inferred from homology"/>
<dbReference type="VEuPathDB" id="TrichDB:TRFO_32831"/>
<evidence type="ECO:0000256" key="1">
    <source>
        <dbReference type="ARBA" id="ARBA00022614"/>
    </source>
</evidence>
<comment type="similarity">
    <text evidence="6">Belongs to the PP2C family.</text>
</comment>
<keyword evidence="5 6" id="KW-0904">Protein phosphatase</keyword>
<dbReference type="PROSITE" id="PS51746">
    <property type="entry name" value="PPM_2"/>
    <property type="match status" value="1"/>
</dbReference>
<gene>
    <name evidence="8" type="ORF">TRFO_32831</name>
</gene>
<comment type="caution">
    <text evidence="8">The sequence shown here is derived from an EMBL/GenBank/DDBJ whole genome shotgun (WGS) entry which is preliminary data.</text>
</comment>
<reference evidence="8" key="1">
    <citation type="submission" date="2016-10" db="EMBL/GenBank/DDBJ databases">
        <authorList>
            <person name="Benchimol M."/>
            <person name="Almeida L.G."/>
            <person name="Vasconcelos A.T."/>
            <person name="Perreira-Neves A."/>
            <person name="Rosa I.A."/>
            <person name="Tasca T."/>
            <person name="Bogo M.R."/>
            <person name="de Souza W."/>
        </authorList>
    </citation>
    <scope>NUCLEOTIDE SEQUENCE [LARGE SCALE GENOMIC DNA]</scope>
    <source>
        <strain evidence="8">K</strain>
    </source>
</reference>
<dbReference type="InterPro" id="IPR000222">
    <property type="entry name" value="PP2C_BS"/>
</dbReference>
<dbReference type="OrthoDB" id="660555at2759"/>
<dbReference type="GO" id="GO:0046872">
    <property type="term" value="F:metal ion binding"/>
    <property type="evidence" value="ECO:0007669"/>
    <property type="project" value="UniProtKB-KW"/>
</dbReference>
<dbReference type="Pfam" id="PF12799">
    <property type="entry name" value="LRR_4"/>
    <property type="match status" value="1"/>
</dbReference>
<dbReference type="InterPro" id="IPR036457">
    <property type="entry name" value="PPM-type-like_dom_sf"/>
</dbReference>
<dbReference type="SUPFAM" id="SSF54928">
    <property type="entry name" value="RNA-binding domain, RBD"/>
    <property type="match status" value="1"/>
</dbReference>
<dbReference type="InterPro" id="IPR050216">
    <property type="entry name" value="LRR_domain-containing"/>
</dbReference>
<evidence type="ECO:0000256" key="3">
    <source>
        <dbReference type="ARBA" id="ARBA00022737"/>
    </source>
</evidence>
<dbReference type="SUPFAM" id="SSF81606">
    <property type="entry name" value="PP2C-like"/>
    <property type="match status" value="1"/>
</dbReference>
<keyword evidence="2" id="KW-0479">Metal-binding</keyword>
<evidence type="ECO:0000256" key="4">
    <source>
        <dbReference type="ARBA" id="ARBA00022801"/>
    </source>
</evidence>
<dbReference type="InterPro" id="IPR035979">
    <property type="entry name" value="RBD_domain_sf"/>
</dbReference>
<dbReference type="SMART" id="SM00369">
    <property type="entry name" value="LRR_TYP"/>
    <property type="match status" value="3"/>
</dbReference>
<dbReference type="EMBL" id="MLAK01000953">
    <property type="protein sequence ID" value="OHT00470.1"/>
    <property type="molecule type" value="Genomic_DNA"/>
</dbReference>
<dbReference type="GO" id="GO:0004721">
    <property type="term" value="F:phosphoprotein phosphatase activity"/>
    <property type="evidence" value="ECO:0007669"/>
    <property type="project" value="UniProtKB-KW"/>
</dbReference>
<dbReference type="Gene3D" id="3.60.40.10">
    <property type="entry name" value="PPM-type phosphatase domain"/>
    <property type="match status" value="1"/>
</dbReference>
<organism evidence="8 9">
    <name type="scientific">Tritrichomonas foetus</name>
    <dbReference type="NCBI Taxonomy" id="1144522"/>
    <lineage>
        <taxon>Eukaryota</taxon>
        <taxon>Metamonada</taxon>
        <taxon>Parabasalia</taxon>
        <taxon>Tritrichomonadida</taxon>
        <taxon>Tritrichomonadidae</taxon>
        <taxon>Tritrichomonas</taxon>
    </lineage>
</organism>
<dbReference type="PANTHER" id="PTHR48051">
    <property type="match status" value="1"/>
</dbReference>
<dbReference type="PROSITE" id="PS01032">
    <property type="entry name" value="PPM_1"/>
    <property type="match status" value="1"/>
</dbReference>
<keyword evidence="9" id="KW-1185">Reference proteome</keyword>
<sequence length="795" mass="90127">MRSQPVFRPSASLVLAHVPKETTEARIREIFRDYEPINNIVFHYITPNVFTTRVTVVLENTDAAKKFSTKFYSHKIPDSEITFHYAFRPFDCSTIHQQENVIQKPMLDEVEADFNPYTKNYFISDWNKLKEIPEIPSESILIHLRYNELTSFNMAFSALTTLNLVGNNLTSISPLTDFPSLVKLNVSHNFLEYFPKFTSKIKEIDASYNNIVDIDDSIKDAISLKLFNASHNKIKVVPELPPNLVRVNFSDNEIERLMPSTLKELVEMSLSNNKLTEVPDAFQNKLSTYCLRMNAFTHFDVSLFIFNIREINLCMCNLTEFPASAFQMRSLSKLVLYGNKITEIPNEFSSSHITSLDLSLNPVSVLPPVPMHMMDLRMSHCKLTDVCSSIPDTNSIRYFYVDGNQITKLPKFNRIEELFASSNLITEFPTIQASSNKKVFLDLSHNQIQSIPYLYLNKINFALFDVSFNPIVEVPLLLFNTKSTFSFCGIKDLELSLTQKELSKIAFLNMFDTKIQANREPNDTHTIVRTLTNDSDLTDVDTYFIECDSDTVGFSDTIGKRPTMEDAMVIRQHFKENEALFGLFDGHGGPIVSKLAAASFPGLCEEYDPLNKQAVLDVCAKYQDKMVQINESSGSTMEFVVLIKDPIYKAIISHIGDSKTAIFDKNGNVRYQNMEQRPDLRCETERLRSEKVTIRRMRTAGILAMSRSLGDVQVRGVSHVPTQDEVILTEEDKWLVIACDGVWDDVDIGSAGKIVAMSKSPMEAAAGLRNAGFSRGSDDNISAIVVDLETVFKKK</sequence>
<dbReference type="PANTHER" id="PTHR48051:SF54">
    <property type="entry name" value="LEUCINE-RICH REPEAT-CONTAINING PROTEIN"/>
    <property type="match status" value="1"/>
</dbReference>
<keyword evidence="3" id="KW-0677">Repeat</keyword>
<evidence type="ECO:0000256" key="6">
    <source>
        <dbReference type="RuleBase" id="RU003465"/>
    </source>
</evidence>
<protein>
    <submittedName>
        <fullName evidence="8">Protein phosphatase 2C</fullName>
    </submittedName>
</protein>
<dbReference type="Pfam" id="PF00560">
    <property type="entry name" value="LRR_1"/>
    <property type="match status" value="1"/>
</dbReference>
<dbReference type="AlphaFoldDB" id="A0A1J4JSH1"/>
<evidence type="ECO:0000313" key="8">
    <source>
        <dbReference type="EMBL" id="OHT00470.1"/>
    </source>
</evidence>
<dbReference type="InterPro" id="IPR001611">
    <property type="entry name" value="Leu-rich_rpt"/>
</dbReference>
<evidence type="ECO:0000256" key="2">
    <source>
        <dbReference type="ARBA" id="ARBA00022723"/>
    </source>
</evidence>
<dbReference type="InterPro" id="IPR025875">
    <property type="entry name" value="Leu-rich_rpt_4"/>
</dbReference>
<dbReference type="GO" id="GO:0003676">
    <property type="term" value="F:nucleic acid binding"/>
    <property type="evidence" value="ECO:0007669"/>
    <property type="project" value="InterPro"/>
</dbReference>
<dbReference type="Pfam" id="PF13855">
    <property type="entry name" value="LRR_8"/>
    <property type="match status" value="1"/>
</dbReference>
<evidence type="ECO:0000313" key="9">
    <source>
        <dbReference type="Proteomes" id="UP000179807"/>
    </source>
</evidence>
<name>A0A1J4JSH1_9EUKA</name>
<dbReference type="InterPro" id="IPR001932">
    <property type="entry name" value="PPM-type_phosphatase-like_dom"/>
</dbReference>
<dbReference type="CDD" id="cd00143">
    <property type="entry name" value="PP2Cc"/>
    <property type="match status" value="1"/>
</dbReference>
<keyword evidence="4 6" id="KW-0378">Hydrolase</keyword>
<evidence type="ECO:0000259" key="7">
    <source>
        <dbReference type="PROSITE" id="PS51746"/>
    </source>
</evidence>
<dbReference type="InterPro" id="IPR032675">
    <property type="entry name" value="LRR_dom_sf"/>
</dbReference>
<dbReference type="Pfam" id="PF00481">
    <property type="entry name" value="PP2C"/>
    <property type="match status" value="1"/>
</dbReference>
<dbReference type="GO" id="GO:0005737">
    <property type="term" value="C:cytoplasm"/>
    <property type="evidence" value="ECO:0007669"/>
    <property type="project" value="TreeGrafter"/>
</dbReference>
<keyword evidence="1" id="KW-0433">Leucine-rich repeat</keyword>
<dbReference type="RefSeq" id="XP_068353606.1">
    <property type="nucleotide sequence ID" value="XM_068508712.1"/>
</dbReference>
<dbReference type="GeneID" id="94843416"/>
<accession>A0A1J4JSH1</accession>
<dbReference type="InterPro" id="IPR003591">
    <property type="entry name" value="Leu-rich_rpt_typical-subtyp"/>
</dbReference>
<dbReference type="PROSITE" id="PS51450">
    <property type="entry name" value="LRR"/>
    <property type="match status" value="3"/>
</dbReference>
<dbReference type="SMART" id="SM00332">
    <property type="entry name" value="PP2Cc"/>
    <property type="match status" value="1"/>
</dbReference>
<evidence type="ECO:0000256" key="5">
    <source>
        <dbReference type="ARBA" id="ARBA00022912"/>
    </source>
</evidence>
<dbReference type="SMART" id="SM00364">
    <property type="entry name" value="LRR_BAC"/>
    <property type="match status" value="6"/>
</dbReference>
<dbReference type="Proteomes" id="UP000179807">
    <property type="component" value="Unassembled WGS sequence"/>
</dbReference>
<dbReference type="SUPFAM" id="SSF52047">
    <property type="entry name" value="RNI-like"/>
    <property type="match status" value="1"/>
</dbReference>
<dbReference type="Gene3D" id="3.80.10.10">
    <property type="entry name" value="Ribonuclease Inhibitor"/>
    <property type="match status" value="2"/>
</dbReference>
<feature type="domain" description="PPM-type phosphatase" evidence="7">
    <location>
        <begin position="551"/>
        <end position="788"/>
    </location>
</feature>